<evidence type="ECO:0000313" key="1">
    <source>
        <dbReference type="EMBL" id="RKP27239.1"/>
    </source>
</evidence>
<name>A0A4V1J241_9FUNG</name>
<keyword evidence="2" id="KW-1185">Reference proteome</keyword>
<dbReference type="OrthoDB" id="10250600at2759"/>
<dbReference type="InterPro" id="IPR019538">
    <property type="entry name" value="PSMD5"/>
</dbReference>
<dbReference type="InterPro" id="IPR016024">
    <property type="entry name" value="ARM-type_fold"/>
</dbReference>
<sequence length="492" mass="54594">MAVSTDTTGLLFSLLSFEDSYVVELSCSCIALVLAKEDYNEIADAYEDYLVAGLQMPIERVRMLALSQIVKCLAANETVHRFVCHAAWNEAAHAYCAALSSVQLSDYIDGAKAFFRPTAKPVLVELSEKNEIVRSRLWDLLVPMCCKYRFIFDAFEASGLLKHMIGDISSKDPLLVMNTVHLIASLADTDYAMAFLDDEGIIRSITGWALADEDTAGDRLITCSALKFLGRVGETHDVRELNEKFAILDAVQRQLTSSDAIVKAGDWKEEDACIHTVAIRTLGMLGRSASGAAAMQQHGVLGPFIELVVRAMGELRVPCLESVMMLLEIRGEKDAMKTGPCQQFYHDLDAATRPQHAGFLAILVANTKQAFDDLRYVSYAVIQALTEHRWGRESIAASSHAMNHLLSRDVEPSYEGKKWKYSIIRHLASAPDAEQFFDATMLHRLKEYLRQGAYYSPSNVSVAMESSTKWGIGPWDALPPIYITATNQSNKQ</sequence>
<accession>A0A4V1J241</accession>
<dbReference type="PANTHER" id="PTHR13554">
    <property type="entry name" value="26S PROTEASOME NON-ATPASE REGULATORY SUBUNIT 5-RELATED"/>
    <property type="match status" value="1"/>
</dbReference>
<keyword evidence="1" id="KW-0647">Proteasome</keyword>
<protein>
    <submittedName>
        <fullName evidence="1">26S proteasome non-ATPase regulatory subunit 5</fullName>
    </submittedName>
</protein>
<reference evidence="2" key="1">
    <citation type="journal article" date="2018" name="Nat. Microbiol.">
        <title>Leveraging single-cell genomics to expand the fungal tree of life.</title>
        <authorList>
            <person name="Ahrendt S.R."/>
            <person name="Quandt C.A."/>
            <person name="Ciobanu D."/>
            <person name="Clum A."/>
            <person name="Salamov A."/>
            <person name="Andreopoulos B."/>
            <person name="Cheng J.F."/>
            <person name="Woyke T."/>
            <person name="Pelin A."/>
            <person name="Henrissat B."/>
            <person name="Reynolds N.K."/>
            <person name="Benny G.L."/>
            <person name="Smith M.E."/>
            <person name="James T.Y."/>
            <person name="Grigoriev I.V."/>
        </authorList>
    </citation>
    <scope>NUCLEOTIDE SEQUENCE [LARGE SCALE GENOMIC DNA]</scope>
    <source>
        <strain evidence="2">Benny S71-1</strain>
    </source>
</reference>
<dbReference type="PANTHER" id="PTHR13554:SF10">
    <property type="entry name" value="26S PROTEASOME NON-ATPASE REGULATORY SUBUNIT 5"/>
    <property type="match status" value="1"/>
</dbReference>
<dbReference type="Gene3D" id="1.25.10.10">
    <property type="entry name" value="Leucine-rich Repeat Variant"/>
    <property type="match status" value="1"/>
</dbReference>
<proteinExistence type="predicted"/>
<dbReference type="EMBL" id="KZ989244">
    <property type="protein sequence ID" value="RKP27239.1"/>
    <property type="molecule type" value="Genomic_DNA"/>
</dbReference>
<dbReference type="GO" id="GO:0000502">
    <property type="term" value="C:proteasome complex"/>
    <property type="evidence" value="ECO:0007669"/>
    <property type="project" value="UniProtKB-KW"/>
</dbReference>
<dbReference type="Proteomes" id="UP000278143">
    <property type="component" value="Unassembled WGS sequence"/>
</dbReference>
<dbReference type="InterPro" id="IPR011989">
    <property type="entry name" value="ARM-like"/>
</dbReference>
<evidence type="ECO:0000313" key="2">
    <source>
        <dbReference type="Proteomes" id="UP000278143"/>
    </source>
</evidence>
<dbReference type="Pfam" id="PF10508">
    <property type="entry name" value="Proteasom_PSMB"/>
    <property type="match status" value="1"/>
</dbReference>
<dbReference type="AlphaFoldDB" id="A0A4V1J241"/>
<dbReference type="GO" id="GO:0043248">
    <property type="term" value="P:proteasome assembly"/>
    <property type="evidence" value="ECO:0007669"/>
    <property type="project" value="InterPro"/>
</dbReference>
<gene>
    <name evidence="1" type="ORF">SYNPS1DRAFT_27096</name>
</gene>
<dbReference type="GO" id="GO:0005829">
    <property type="term" value="C:cytosol"/>
    <property type="evidence" value="ECO:0007669"/>
    <property type="project" value="TreeGrafter"/>
</dbReference>
<dbReference type="SUPFAM" id="SSF48371">
    <property type="entry name" value="ARM repeat"/>
    <property type="match status" value="1"/>
</dbReference>
<organism evidence="1 2">
    <name type="scientific">Syncephalis pseudoplumigaleata</name>
    <dbReference type="NCBI Taxonomy" id="1712513"/>
    <lineage>
        <taxon>Eukaryota</taxon>
        <taxon>Fungi</taxon>
        <taxon>Fungi incertae sedis</taxon>
        <taxon>Zoopagomycota</taxon>
        <taxon>Zoopagomycotina</taxon>
        <taxon>Zoopagomycetes</taxon>
        <taxon>Zoopagales</taxon>
        <taxon>Piptocephalidaceae</taxon>
        <taxon>Syncephalis</taxon>
    </lineage>
</organism>